<dbReference type="Proteomes" id="UP000826793">
    <property type="component" value="Unassembled WGS sequence"/>
</dbReference>
<dbReference type="EMBL" id="DWXG01000049">
    <property type="protein sequence ID" value="HJB98124.1"/>
    <property type="molecule type" value="Genomic_DNA"/>
</dbReference>
<sequence>MALDYYNGCFEKNQDLFQNFFAFFFFRFSHVAAGLNSCKSPYFASIFPKLKLNLSAYFVIMKQAVNSFHLGGIPLEQKKRRPRRGRH</sequence>
<reference evidence="1" key="1">
    <citation type="journal article" date="2021" name="PeerJ">
        <title>Extensive microbial diversity within the chicken gut microbiome revealed by metagenomics and culture.</title>
        <authorList>
            <person name="Gilroy R."/>
            <person name="Ravi A."/>
            <person name="Getino M."/>
            <person name="Pursley I."/>
            <person name="Horton D.L."/>
            <person name="Alikhan N.F."/>
            <person name="Baker D."/>
            <person name="Gharbi K."/>
            <person name="Hall N."/>
            <person name="Watson M."/>
            <person name="Adriaenssens E.M."/>
            <person name="Foster-Nyarko E."/>
            <person name="Jarju S."/>
            <person name="Secka A."/>
            <person name="Antonio M."/>
            <person name="Oren A."/>
            <person name="Chaudhuri R.R."/>
            <person name="La Ragione R."/>
            <person name="Hildebrand F."/>
            <person name="Pallen M.J."/>
        </authorList>
    </citation>
    <scope>NUCLEOTIDE SEQUENCE</scope>
    <source>
        <strain evidence="1">CHK185-1770</strain>
    </source>
</reference>
<protein>
    <submittedName>
        <fullName evidence="1">Uncharacterized protein</fullName>
    </submittedName>
</protein>
<name>A0A9D2MVQ9_9FIRM</name>
<accession>A0A9D2MVQ9</accession>
<reference evidence="1" key="2">
    <citation type="submission" date="2021-04" db="EMBL/GenBank/DDBJ databases">
        <authorList>
            <person name="Gilroy R."/>
        </authorList>
    </citation>
    <scope>NUCLEOTIDE SEQUENCE</scope>
    <source>
        <strain evidence="1">CHK185-1770</strain>
    </source>
</reference>
<organism evidence="1 2">
    <name type="scientific">Candidatus Acutalibacter pullicola</name>
    <dbReference type="NCBI Taxonomy" id="2838417"/>
    <lineage>
        <taxon>Bacteria</taxon>
        <taxon>Bacillati</taxon>
        <taxon>Bacillota</taxon>
        <taxon>Clostridia</taxon>
        <taxon>Eubacteriales</taxon>
        <taxon>Acutalibacteraceae</taxon>
        <taxon>Acutalibacter</taxon>
    </lineage>
</organism>
<proteinExistence type="predicted"/>
<evidence type="ECO:0000313" key="2">
    <source>
        <dbReference type="Proteomes" id="UP000826793"/>
    </source>
</evidence>
<gene>
    <name evidence="1" type="ORF">H9710_06045</name>
</gene>
<evidence type="ECO:0000313" key="1">
    <source>
        <dbReference type="EMBL" id="HJB98124.1"/>
    </source>
</evidence>
<comment type="caution">
    <text evidence="1">The sequence shown here is derived from an EMBL/GenBank/DDBJ whole genome shotgun (WGS) entry which is preliminary data.</text>
</comment>
<dbReference type="AlphaFoldDB" id="A0A9D2MVQ9"/>